<dbReference type="Pfam" id="PF13088">
    <property type="entry name" value="BNR_2"/>
    <property type="match status" value="1"/>
</dbReference>
<feature type="chain" id="PRO_5011650236" description="exo-alpha-sialidase" evidence="4">
    <location>
        <begin position="31"/>
        <end position="581"/>
    </location>
</feature>
<dbReference type="SUPFAM" id="SSF50939">
    <property type="entry name" value="Sialidases"/>
    <property type="match status" value="1"/>
</dbReference>
<evidence type="ECO:0000259" key="5">
    <source>
        <dbReference type="Pfam" id="PF05506"/>
    </source>
</evidence>
<dbReference type="GO" id="GO:0004629">
    <property type="term" value="F:phospholipase C activity"/>
    <property type="evidence" value="ECO:0007669"/>
    <property type="project" value="InterPro"/>
</dbReference>
<dbReference type="GO" id="GO:0009313">
    <property type="term" value="P:oligosaccharide catabolic process"/>
    <property type="evidence" value="ECO:0007669"/>
    <property type="project" value="TreeGrafter"/>
</dbReference>
<dbReference type="RefSeq" id="WP_093257054.1">
    <property type="nucleotide sequence ID" value="NZ_FNKK01000002.1"/>
</dbReference>
<dbReference type="Proteomes" id="UP000217103">
    <property type="component" value="Unassembled WGS sequence"/>
</dbReference>
<dbReference type="PANTHER" id="PTHR10628:SF30">
    <property type="entry name" value="EXO-ALPHA-SIALIDASE"/>
    <property type="match status" value="1"/>
</dbReference>
<dbReference type="InterPro" id="IPR026856">
    <property type="entry name" value="Sialidase_fam"/>
</dbReference>
<evidence type="ECO:0000256" key="4">
    <source>
        <dbReference type="SAM" id="SignalP"/>
    </source>
</evidence>
<dbReference type="InterPro" id="IPR008475">
    <property type="entry name" value="PLipase_C_C"/>
</dbReference>
<keyword evidence="8" id="KW-1185">Reference proteome</keyword>
<evidence type="ECO:0000256" key="2">
    <source>
        <dbReference type="ARBA" id="ARBA00009348"/>
    </source>
</evidence>
<dbReference type="Gene3D" id="2.120.10.10">
    <property type="match status" value="1"/>
</dbReference>
<keyword evidence="4" id="KW-0732">Signal</keyword>
<dbReference type="EC" id="3.2.1.18" evidence="3"/>
<evidence type="ECO:0000313" key="7">
    <source>
        <dbReference type="EMBL" id="SDQ33797.1"/>
    </source>
</evidence>
<evidence type="ECO:0000256" key="1">
    <source>
        <dbReference type="ARBA" id="ARBA00000427"/>
    </source>
</evidence>
<dbReference type="GO" id="GO:0016020">
    <property type="term" value="C:membrane"/>
    <property type="evidence" value="ECO:0007669"/>
    <property type="project" value="TreeGrafter"/>
</dbReference>
<dbReference type="GO" id="GO:0004308">
    <property type="term" value="F:exo-alpha-sialidase activity"/>
    <property type="evidence" value="ECO:0007669"/>
    <property type="project" value="UniProtKB-EC"/>
</dbReference>
<protein>
    <recommendedName>
        <fullName evidence="3">exo-alpha-sialidase</fullName>
        <ecNumber evidence="3">3.2.1.18</ecNumber>
    </recommendedName>
</protein>
<comment type="similarity">
    <text evidence="2">Belongs to the glycosyl hydrolase 33 family.</text>
</comment>
<gene>
    <name evidence="7" type="ORF">SAMN04489764_0280</name>
</gene>
<dbReference type="InterPro" id="IPR011040">
    <property type="entry name" value="Sialidase"/>
</dbReference>
<dbReference type="GO" id="GO:0006689">
    <property type="term" value="P:ganglioside catabolic process"/>
    <property type="evidence" value="ECO:0007669"/>
    <property type="project" value="TreeGrafter"/>
</dbReference>
<feature type="signal peptide" evidence="4">
    <location>
        <begin position="1"/>
        <end position="30"/>
    </location>
</feature>
<dbReference type="Pfam" id="PF05506">
    <property type="entry name" value="PLipase_C_C"/>
    <property type="match status" value="1"/>
</dbReference>
<dbReference type="AlphaFoldDB" id="A0A1H1A256"/>
<dbReference type="InterPro" id="IPR036278">
    <property type="entry name" value="Sialidase_sf"/>
</dbReference>
<sequence length="581" mass="61646">MIHLLRRLLPPALALLLASAVGLIPTPASAADPEVSATVGADCPLSRLQLTLDNRSAQPQTFTVTWPGRAGSPWTRTVAAGDSTLLYWTVPAGTPYTLRVTTPTGYDITRSGLFHCGSGMSALVGFDCTDSRLQLILENRTTEEKTFTVTWPGRAGSPWTRTIAAGGNTLLYWTVPAGTPYTLRVTADGFDTTRTGTARCGLDDDAPQLNSTTLLRTDTVIKGLNGPDGHYDGTARSVRIPGMAVTNNGTIIAVADARVDGPYDLGGGTNNIQIVMMRSTDNGLTWEPPRVIRHADTTSEGVGDPSVLVDRMTGEVYVFYTYSPRPGISFWSGASGSNSGDDPNSLHIQYIKSTDHGATWSDPVELNPSVKDPSWQQLFASSGHGIQTSSGRLVQPIVYRDAAGVSHAADIYSDDHGVTWRRGAPAGDDVNESKAVERSNGAIVQNMRHNSIRSRFLATSTDGGRTFGPAAASPVLTDPLCNADELSYLTPDQRGANGAPIRTSTVLYSGNAHPTARNDLTVRLSTDDGATWPARALIKPGGAGYSTTAVLADGRIGVLYEIGDTGGIVFARFTPAWLRAA</sequence>
<name>A0A1H1A256_9ACTN</name>
<accession>A0A1H1A256</accession>
<organism evidence="7 8">
    <name type="scientific">Thermostaphylospora chromogena</name>
    <dbReference type="NCBI Taxonomy" id="35622"/>
    <lineage>
        <taxon>Bacteria</taxon>
        <taxon>Bacillati</taxon>
        <taxon>Actinomycetota</taxon>
        <taxon>Actinomycetes</taxon>
        <taxon>Streptosporangiales</taxon>
        <taxon>Thermomonosporaceae</taxon>
        <taxon>Thermostaphylospora</taxon>
    </lineage>
</organism>
<evidence type="ECO:0000313" key="8">
    <source>
        <dbReference type="Proteomes" id="UP000217103"/>
    </source>
</evidence>
<dbReference type="STRING" id="35622.SAMN04489764_0280"/>
<dbReference type="OrthoDB" id="7294637at2"/>
<evidence type="ECO:0000259" key="6">
    <source>
        <dbReference type="Pfam" id="PF13088"/>
    </source>
</evidence>
<comment type="catalytic activity">
    <reaction evidence="1">
        <text>Hydrolysis of alpha-(2-&gt;3)-, alpha-(2-&gt;6)-, alpha-(2-&gt;8)- glycosidic linkages of terminal sialic acid residues in oligosaccharides, glycoproteins, glycolipids, colominic acid and synthetic substrates.</text>
        <dbReference type="EC" id="3.2.1.18"/>
    </reaction>
</comment>
<dbReference type="CDD" id="cd15482">
    <property type="entry name" value="Sialidase_non-viral"/>
    <property type="match status" value="1"/>
</dbReference>
<dbReference type="EMBL" id="FNKK01000002">
    <property type="protein sequence ID" value="SDQ33797.1"/>
    <property type="molecule type" value="Genomic_DNA"/>
</dbReference>
<evidence type="ECO:0000256" key="3">
    <source>
        <dbReference type="ARBA" id="ARBA00012733"/>
    </source>
</evidence>
<reference evidence="7 8" key="1">
    <citation type="submission" date="2016-10" db="EMBL/GenBank/DDBJ databases">
        <authorList>
            <person name="de Groot N.N."/>
        </authorList>
    </citation>
    <scope>NUCLEOTIDE SEQUENCE [LARGE SCALE GENOMIC DNA]</scope>
    <source>
        <strain evidence="7 8">DSM 43794</strain>
    </source>
</reference>
<dbReference type="PANTHER" id="PTHR10628">
    <property type="entry name" value="SIALIDASE"/>
    <property type="match status" value="1"/>
</dbReference>
<dbReference type="GO" id="GO:0005737">
    <property type="term" value="C:cytoplasm"/>
    <property type="evidence" value="ECO:0007669"/>
    <property type="project" value="TreeGrafter"/>
</dbReference>
<feature type="domain" description="Bacterial phospholipase C C-terminal" evidence="5">
    <location>
        <begin position="37"/>
        <end position="106"/>
    </location>
</feature>
<feature type="domain" description="Sialidase" evidence="6">
    <location>
        <begin position="271"/>
        <end position="558"/>
    </location>
</feature>
<proteinExistence type="inferred from homology"/>